<dbReference type="Proteomes" id="UP000735302">
    <property type="component" value="Unassembled WGS sequence"/>
</dbReference>
<proteinExistence type="predicted"/>
<evidence type="ECO:0000313" key="3">
    <source>
        <dbReference type="Proteomes" id="UP000735302"/>
    </source>
</evidence>
<comment type="caution">
    <text evidence="2">The sequence shown here is derived from an EMBL/GenBank/DDBJ whole genome shotgun (WGS) entry which is preliminary data.</text>
</comment>
<dbReference type="EMBL" id="BLXT01004140">
    <property type="protein sequence ID" value="GFO10020.1"/>
    <property type="molecule type" value="Genomic_DNA"/>
</dbReference>
<sequence length="121" mass="14351">MVSFEFEPATETSLYISDHVNEALLHQYRENLMAISEISRQKPKSFDLGAKYREDGRSGKAAFYIYEAKEAKRKEKIYTVEWSHPMDDDDKKNERHIFNGEKSRTLERNDRQCYEARHLAD</sequence>
<feature type="region of interest" description="Disordered" evidence="1">
    <location>
        <begin position="84"/>
        <end position="104"/>
    </location>
</feature>
<reference evidence="2 3" key="1">
    <citation type="journal article" date="2021" name="Elife">
        <title>Chloroplast acquisition without the gene transfer in kleptoplastic sea slugs, Plakobranchus ocellatus.</title>
        <authorList>
            <person name="Maeda T."/>
            <person name="Takahashi S."/>
            <person name="Yoshida T."/>
            <person name="Shimamura S."/>
            <person name="Takaki Y."/>
            <person name="Nagai Y."/>
            <person name="Toyoda A."/>
            <person name="Suzuki Y."/>
            <person name="Arimoto A."/>
            <person name="Ishii H."/>
            <person name="Satoh N."/>
            <person name="Nishiyama T."/>
            <person name="Hasebe M."/>
            <person name="Maruyama T."/>
            <person name="Minagawa J."/>
            <person name="Obokata J."/>
            <person name="Shigenobu S."/>
        </authorList>
    </citation>
    <scope>NUCLEOTIDE SEQUENCE [LARGE SCALE GENOMIC DNA]</scope>
</reference>
<evidence type="ECO:0000313" key="2">
    <source>
        <dbReference type="EMBL" id="GFO10020.1"/>
    </source>
</evidence>
<name>A0AAV4AT07_9GAST</name>
<gene>
    <name evidence="2" type="ORF">PoB_003652500</name>
</gene>
<protein>
    <submittedName>
        <fullName evidence="2">Uncharacterized protein</fullName>
    </submittedName>
</protein>
<keyword evidence="3" id="KW-1185">Reference proteome</keyword>
<organism evidence="2 3">
    <name type="scientific">Plakobranchus ocellatus</name>
    <dbReference type="NCBI Taxonomy" id="259542"/>
    <lineage>
        <taxon>Eukaryota</taxon>
        <taxon>Metazoa</taxon>
        <taxon>Spiralia</taxon>
        <taxon>Lophotrochozoa</taxon>
        <taxon>Mollusca</taxon>
        <taxon>Gastropoda</taxon>
        <taxon>Heterobranchia</taxon>
        <taxon>Euthyneura</taxon>
        <taxon>Panpulmonata</taxon>
        <taxon>Sacoglossa</taxon>
        <taxon>Placobranchoidea</taxon>
        <taxon>Plakobranchidae</taxon>
        <taxon>Plakobranchus</taxon>
    </lineage>
</organism>
<evidence type="ECO:0000256" key="1">
    <source>
        <dbReference type="SAM" id="MobiDB-lite"/>
    </source>
</evidence>
<dbReference type="AlphaFoldDB" id="A0AAV4AT07"/>
<accession>A0AAV4AT07</accession>